<dbReference type="InterPro" id="IPR029058">
    <property type="entry name" value="AB_hydrolase_fold"/>
</dbReference>
<dbReference type="GO" id="GO:0016787">
    <property type="term" value="F:hydrolase activity"/>
    <property type="evidence" value="ECO:0007669"/>
    <property type="project" value="UniProtKB-KW"/>
</dbReference>
<feature type="chain" id="PRO_5042702831" evidence="1">
    <location>
        <begin position="22"/>
        <end position="248"/>
    </location>
</feature>
<dbReference type="SUPFAM" id="SSF53474">
    <property type="entry name" value="alpha/beta-Hydrolases"/>
    <property type="match status" value="1"/>
</dbReference>
<dbReference type="Proteomes" id="UP000762271">
    <property type="component" value="Unassembled WGS sequence"/>
</dbReference>
<evidence type="ECO:0000256" key="1">
    <source>
        <dbReference type="SAM" id="SignalP"/>
    </source>
</evidence>
<organism evidence="2 4">
    <name type="scientific">Polynucleobacter paneuropaeus</name>
    <dbReference type="NCBI Taxonomy" id="2527775"/>
    <lineage>
        <taxon>Bacteria</taxon>
        <taxon>Pseudomonadati</taxon>
        <taxon>Pseudomonadota</taxon>
        <taxon>Betaproteobacteria</taxon>
        <taxon>Burkholderiales</taxon>
        <taxon>Burkholderiaceae</taxon>
        <taxon>Polynucleobacter</taxon>
    </lineage>
</organism>
<evidence type="ECO:0000313" key="4">
    <source>
        <dbReference type="Proteomes" id="UP000248592"/>
    </source>
</evidence>
<reference evidence="4" key="1">
    <citation type="submission" date="2018-06" db="EMBL/GenBank/DDBJ databases">
        <title>Description of a new Polynucleobacter species.</title>
        <authorList>
            <person name="Hahn M.W."/>
        </authorList>
    </citation>
    <scope>NUCLEOTIDE SEQUENCE [LARGE SCALE GENOMIC DNA]</scope>
    <source>
        <strain evidence="4">MG-25-Pas1-D2</strain>
    </source>
</reference>
<dbReference type="EMBL" id="JAANGI010000001">
    <property type="protein sequence ID" value="MBT8591964.1"/>
    <property type="molecule type" value="Genomic_DNA"/>
</dbReference>
<dbReference type="Gene3D" id="3.40.50.1820">
    <property type="entry name" value="alpha/beta hydrolase"/>
    <property type="match status" value="1"/>
</dbReference>
<gene>
    <name evidence="3" type="ORF">G6693_08510</name>
    <name evidence="2" type="ORF">Pas1_02375</name>
</gene>
<keyword evidence="3" id="KW-0378">Hydrolase</keyword>
<evidence type="ECO:0000313" key="3">
    <source>
        <dbReference type="EMBL" id="MBT8591964.1"/>
    </source>
</evidence>
<evidence type="ECO:0000313" key="2">
    <source>
        <dbReference type="EMBL" id="AWW49320.1"/>
    </source>
</evidence>
<dbReference type="Proteomes" id="UP000248592">
    <property type="component" value="Chromosome"/>
</dbReference>
<reference evidence="3" key="3">
    <citation type="journal article" date="2021" name="Genome Biol. Evol.">
        <title>Continental-Scale Gene Flow Prevents Allopatric Divergence of Pelagic Freshwater Bacteria.</title>
        <authorList>
            <person name="Hoetzinger M."/>
            <person name="Pitt A."/>
            <person name="Huemer A."/>
            <person name="Hahn M.W."/>
        </authorList>
    </citation>
    <scope>NUCLEOTIDE SEQUENCE</scope>
    <source>
        <strain evidence="3">AP-YLGG-20-G6</strain>
    </source>
</reference>
<keyword evidence="1" id="KW-0732">Signal</keyword>
<name>A0A2Z4JND4_9BURK</name>
<feature type="signal peptide" evidence="1">
    <location>
        <begin position="1"/>
        <end position="21"/>
    </location>
</feature>
<sequence>MLVRKFFLTLILAYIGSPVFAQVIDIPHQQDAATRTLLFTAPNPKALVLLFPGGGGMMRLQDDGSTKNRHTFIRSVDQWSQYHIDAVLVDTPYDLGDYRRGDLRGRSDHLERVAEVAAYYKDKYHLPIWIFGHSMGTSTATNFANSLDKNSHLISGIIIAGTVRTASVSDDVSLPILALHHVQDSCGGTPPDASARIIKGRPPKFIAQLEMIEGGTSQGDECQSFAYHGFNQTEPELIRRAAKFILGN</sequence>
<proteinExistence type="predicted"/>
<dbReference type="OrthoDB" id="9146575at2"/>
<reference evidence="2" key="2">
    <citation type="journal article" date="2019" name="Int. J. Syst. Evol. Microbiol.">
        <title>Polynucleobacter paneuropaeus sp. nov., characterized by six strains isolated from freshwater lakes located along a 3000 km north-south cross-section across Europe.</title>
        <authorList>
            <person name="Hoetzinger M."/>
            <person name="Schmidt J."/>
            <person name="Pitt A."/>
            <person name="Koll U."/>
            <person name="Lang E."/>
            <person name="Hahn M.W."/>
        </authorList>
    </citation>
    <scope>NUCLEOTIDE SEQUENCE</scope>
    <source>
        <strain evidence="2">MG-25-Pas1-D2</strain>
    </source>
</reference>
<accession>A0A2Z4JND4</accession>
<dbReference type="EMBL" id="CP030085">
    <property type="protein sequence ID" value="AWW49320.1"/>
    <property type="molecule type" value="Genomic_DNA"/>
</dbReference>
<dbReference type="AlphaFoldDB" id="A0A2Z4JND4"/>
<dbReference type="RefSeq" id="WP_112204771.1">
    <property type="nucleotide sequence ID" value="NZ_CBCSBS010000001.1"/>
</dbReference>
<protein>
    <submittedName>
        <fullName evidence="3">Alpha/beta hydrolase</fullName>
    </submittedName>
</protein>